<dbReference type="PANTHER" id="PTHR43384">
    <property type="entry name" value="SEPTUM SITE-DETERMINING PROTEIN MIND HOMOLOG, CHLOROPLASTIC-RELATED"/>
    <property type="match status" value="1"/>
</dbReference>
<dbReference type="Proteomes" id="UP001589595">
    <property type="component" value="Unassembled WGS sequence"/>
</dbReference>
<dbReference type="InterPro" id="IPR002586">
    <property type="entry name" value="CobQ/CobB/MinD/ParA_Nub-bd_dom"/>
</dbReference>
<dbReference type="InterPro" id="IPR050625">
    <property type="entry name" value="ParA/MinD_ATPase"/>
</dbReference>
<dbReference type="RefSeq" id="WP_222922731.1">
    <property type="nucleotide sequence ID" value="NZ_CP082286.1"/>
</dbReference>
<keyword evidence="6" id="KW-1185">Reference proteome</keyword>
<evidence type="ECO:0000256" key="1">
    <source>
        <dbReference type="ARBA" id="ARBA00022741"/>
    </source>
</evidence>
<feature type="region of interest" description="Disordered" evidence="3">
    <location>
        <begin position="187"/>
        <end position="209"/>
    </location>
</feature>
<comment type="caution">
    <text evidence="5">The sequence shown here is derived from an EMBL/GenBank/DDBJ whole genome shotgun (WGS) entry which is preliminary data.</text>
</comment>
<dbReference type="GeneID" id="67210074"/>
<dbReference type="SUPFAM" id="SSF52540">
    <property type="entry name" value="P-loop containing nucleoside triphosphate hydrolases"/>
    <property type="match status" value="1"/>
</dbReference>
<evidence type="ECO:0000259" key="4">
    <source>
        <dbReference type="Pfam" id="PF01656"/>
    </source>
</evidence>
<name>A0ABD5MQ04_9EURY</name>
<evidence type="ECO:0000256" key="3">
    <source>
        <dbReference type="SAM" id="MobiDB-lite"/>
    </source>
</evidence>
<sequence length="234" mass="23603">MLAVTGGKGGTGKTTTALGLARAFGADGTETVVVDADWDLPDLGAIAGVERRIAYPDGDAARSPLAAAVPDADGANVRVLPAPTAPRERDVRESLRRIAAATPEATRAVVDCPAGAAADAVAPLRVAERAILVTEACAPALHDAAKMAAVARRLGTPVAGAVVTRSTVVPPGVRDLLGCPLLARVPSASSPTARNESTNGSEPVLGDERVAGAYERAADALTRADPDDPVPTRA</sequence>
<gene>
    <name evidence="5" type="ORF">ACFFOL_07910</name>
</gene>
<keyword evidence="2" id="KW-0067">ATP-binding</keyword>
<keyword evidence="1" id="KW-0547">Nucleotide-binding</keyword>
<organism evidence="5 6">
    <name type="scientific">Halobaculum roseum</name>
    <dbReference type="NCBI Taxonomy" id="2175149"/>
    <lineage>
        <taxon>Archaea</taxon>
        <taxon>Methanobacteriati</taxon>
        <taxon>Methanobacteriota</taxon>
        <taxon>Stenosarchaea group</taxon>
        <taxon>Halobacteria</taxon>
        <taxon>Halobacteriales</taxon>
        <taxon>Haloferacaceae</taxon>
        <taxon>Halobaculum</taxon>
    </lineage>
</organism>
<dbReference type="AlphaFoldDB" id="A0ABD5MQ04"/>
<feature type="domain" description="CobQ/CobB/MinD/ParA nucleotide binding" evidence="4">
    <location>
        <begin position="2"/>
        <end position="166"/>
    </location>
</feature>
<feature type="compositionally biased region" description="Polar residues" evidence="3">
    <location>
        <begin position="187"/>
        <end position="201"/>
    </location>
</feature>
<feature type="region of interest" description="Disordered" evidence="3">
    <location>
        <begin position="215"/>
        <end position="234"/>
    </location>
</feature>
<dbReference type="PANTHER" id="PTHR43384:SF6">
    <property type="entry name" value="SEPTUM SITE-DETERMINING PROTEIN MIND HOMOLOG, CHLOROPLASTIC"/>
    <property type="match status" value="1"/>
</dbReference>
<evidence type="ECO:0000256" key="2">
    <source>
        <dbReference type="ARBA" id="ARBA00022840"/>
    </source>
</evidence>
<feature type="compositionally biased region" description="Basic and acidic residues" evidence="3">
    <location>
        <begin position="215"/>
        <end position="226"/>
    </location>
</feature>
<dbReference type="Gene3D" id="3.40.50.300">
    <property type="entry name" value="P-loop containing nucleotide triphosphate hydrolases"/>
    <property type="match status" value="1"/>
</dbReference>
<evidence type="ECO:0000313" key="5">
    <source>
        <dbReference type="EMBL" id="MFB9824096.1"/>
    </source>
</evidence>
<accession>A0ABD5MQ04</accession>
<evidence type="ECO:0000313" key="6">
    <source>
        <dbReference type="Proteomes" id="UP001589595"/>
    </source>
</evidence>
<dbReference type="InterPro" id="IPR027417">
    <property type="entry name" value="P-loop_NTPase"/>
</dbReference>
<protein>
    <submittedName>
        <fullName evidence="5">MinD/ParA family protein</fullName>
    </submittedName>
</protein>
<proteinExistence type="predicted"/>
<dbReference type="Pfam" id="PF01656">
    <property type="entry name" value="CbiA"/>
    <property type="match status" value="1"/>
</dbReference>
<reference evidence="5" key="1">
    <citation type="submission" date="2024-09" db="EMBL/GenBank/DDBJ databases">
        <authorList>
            <person name="Sun Q."/>
        </authorList>
    </citation>
    <scope>NUCLEOTIDE SEQUENCE [LARGE SCALE GENOMIC DNA]</scope>
    <source>
        <strain evidence="5">JCM 31273</strain>
    </source>
</reference>
<dbReference type="EMBL" id="JBHMAJ010000006">
    <property type="protein sequence ID" value="MFB9824096.1"/>
    <property type="molecule type" value="Genomic_DNA"/>
</dbReference>
<dbReference type="GO" id="GO:0005524">
    <property type="term" value="F:ATP binding"/>
    <property type="evidence" value="ECO:0007669"/>
    <property type="project" value="UniProtKB-KW"/>
</dbReference>